<dbReference type="InterPro" id="IPR011836">
    <property type="entry name" value="YhdP"/>
</dbReference>
<dbReference type="InterPro" id="IPR025263">
    <property type="entry name" value="YhdP_central"/>
</dbReference>
<evidence type="ECO:0000259" key="3">
    <source>
        <dbReference type="Pfam" id="PF13116"/>
    </source>
</evidence>
<dbReference type="PANTHER" id="PTHR38690">
    <property type="entry name" value="PROTEASE-RELATED"/>
    <property type="match status" value="1"/>
</dbReference>
<dbReference type="HOGENOM" id="CLU_003522_0_0_6"/>
<dbReference type="STRING" id="1085623.GNIT_0353"/>
<dbReference type="GO" id="GO:0006508">
    <property type="term" value="P:proteolysis"/>
    <property type="evidence" value="ECO:0007669"/>
    <property type="project" value="UniProtKB-KW"/>
</dbReference>
<evidence type="ECO:0000256" key="2">
    <source>
        <dbReference type="SAM" id="Phobius"/>
    </source>
</evidence>
<evidence type="ECO:0000313" key="5">
    <source>
        <dbReference type="Proteomes" id="UP000009282"/>
    </source>
</evidence>
<reference evidence="4 5" key="1">
    <citation type="journal article" date="2011" name="J. Bacteriol.">
        <title>Complete genome sequence of seawater bacterium Glaciecola nitratireducens FR1064T.</title>
        <authorList>
            <person name="Bian F."/>
            <person name="Qin Q.L."/>
            <person name="Xie B.B."/>
            <person name="Shu Y.L."/>
            <person name="Zhang X.Y."/>
            <person name="Yu Y."/>
            <person name="Chen B."/>
            <person name="Chen X.L."/>
            <person name="Zhou B.C."/>
            <person name="Zhang Y.Z."/>
        </authorList>
    </citation>
    <scope>NUCLEOTIDE SEQUENCE [LARGE SCALE GENOMIC DNA]</scope>
    <source>
        <strain evidence="5">JCM 12485 / KCTC 12276 / FR1064</strain>
    </source>
</reference>
<keyword evidence="4" id="KW-0645">Protease</keyword>
<keyword evidence="2" id="KW-0472">Membrane</keyword>
<dbReference type="KEGG" id="gni:GNIT_0353"/>
<evidence type="ECO:0000256" key="1">
    <source>
        <dbReference type="SAM" id="MobiDB-lite"/>
    </source>
</evidence>
<dbReference type="Proteomes" id="UP000009282">
    <property type="component" value="Chromosome"/>
</dbReference>
<gene>
    <name evidence="4" type="ordered locus">GNIT_0353</name>
</gene>
<keyword evidence="2" id="KW-0812">Transmembrane</keyword>
<proteinExistence type="predicted"/>
<accession>G4QFG3</accession>
<dbReference type="OrthoDB" id="9762238at2"/>
<feature type="region of interest" description="Disordered" evidence="1">
    <location>
        <begin position="1259"/>
        <end position="1288"/>
    </location>
</feature>
<dbReference type="RefSeq" id="WP_014107386.1">
    <property type="nucleotide sequence ID" value="NC_016041.1"/>
</dbReference>
<keyword evidence="4" id="KW-0378">Hydrolase</keyword>
<feature type="domain" description="YhdP central" evidence="3">
    <location>
        <begin position="11"/>
        <end position="1240"/>
    </location>
</feature>
<keyword evidence="2" id="KW-1133">Transmembrane helix</keyword>
<feature type="transmembrane region" description="Helical" evidence="2">
    <location>
        <begin position="15"/>
        <end position="37"/>
    </location>
</feature>
<name>G4QFG3_GLANF</name>
<dbReference type="PANTHER" id="PTHR38690:SF1">
    <property type="entry name" value="PROTEASE"/>
    <property type="match status" value="1"/>
</dbReference>
<protein>
    <submittedName>
        <fullName evidence="4">Putative protease</fullName>
    </submittedName>
</protein>
<dbReference type="Pfam" id="PF13116">
    <property type="entry name" value="YhdP"/>
    <property type="match status" value="1"/>
</dbReference>
<organism evidence="4 5">
    <name type="scientific">Glaciecola nitratireducens (strain JCM 12485 / KCTC 12276 / FR1064)</name>
    <dbReference type="NCBI Taxonomy" id="1085623"/>
    <lineage>
        <taxon>Bacteria</taxon>
        <taxon>Pseudomonadati</taxon>
        <taxon>Pseudomonadota</taxon>
        <taxon>Gammaproteobacteria</taxon>
        <taxon>Alteromonadales</taxon>
        <taxon>Alteromonadaceae</taxon>
        <taxon>Brumicola</taxon>
    </lineage>
</organism>
<dbReference type="NCBIfam" id="TIGR02099">
    <property type="entry name" value="YhdP family protein"/>
    <property type="match status" value="1"/>
</dbReference>
<dbReference type="GO" id="GO:0008233">
    <property type="term" value="F:peptidase activity"/>
    <property type="evidence" value="ECO:0007669"/>
    <property type="project" value="UniProtKB-KW"/>
</dbReference>
<dbReference type="EMBL" id="CP003060">
    <property type="protein sequence ID" value="AEP28507.1"/>
    <property type="molecule type" value="Genomic_DNA"/>
</dbReference>
<evidence type="ECO:0000313" key="4">
    <source>
        <dbReference type="EMBL" id="AEP28507.1"/>
    </source>
</evidence>
<dbReference type="eggNOG" id="COG3164">
    <property type="taxonomic scope" value="Bacteria"/>
</dbReference>
<sequence length="1288" mass="142874">MKKVSSVATYIVRKLWTLIAITLVVFALLMSLLRYSLPYLNDKKQIFEDFAQTEYGVGLEIQSISASWQGVGPVLVLEGVTLEQSEKSPIELNINNIYVEIDFWDSLLTRQFSSKNFSLDGLVLDIDLQQMESSNNDFPILDALEGLFLEQLQTFSLVNSEVSISGANNRQSFDIANLSWINKGERHQGSGLISVSELATNSAVFVIDLKGRADNFDGTIYAKADELDVSPWINEFSALESELLEGRANFEFWADINRKSITKVYGNIKPTRFIWKQDEVDLTSGIESGIFVAQPADNKWLFNVKDLTLSVYDKTLKTNWKGSISKQGEIQVQAADSFEISPLLPIVGLFNGGLLEQFNAIQPTSTISDLAFQKRPKGVSAHFKMHDIQWSASDSVPGIKGLQAEFSWHKNIGSIQLIGKDVAIAADNIFPEALSIDNVNLPIQFYQSDDSWIVSSASGVIALPETSISPVFEYQIDNAFLSLAADIGELDVSHIRRFLPLEPFLGNGVSQYLNNAFYANGKIESAQVLWHGAFSQFPFDQNQGIFQANVAIKQADFSFASNWPGITKLDLNLAFENLGLSMQSSEAALGKVRISTLRAYIPLLTKGADLIIEAMATGTGDEVSNLLKNSSLSEGLGKILSKDILVSNRLSTQLSLHIPLDAPENTSASGIVRLPDNDVQIPSLLLQLDNVDGRVIFDNDKVVFSDLKANLLGQPIIAEFNGANSDTEYRFNVGLDGNWDLSPLVPYVSDELGEYVTGRGAWSSSINVAIGKEDFSYMATLFSKLDEVNSILPPPFDKIKDDKKTLKLEVNGNPQASNITLAFGEQVKFDGILPHKELQFSRAHLAIGETDFVGRGVGFSISANLPQIRLGPWYQSISALLAGVSKDSQTDRKPIFDAPQRIFIETENLILAGQTLTDVNATVKTVDSNWILDVVSDEAKAQITFHNRWVEEGIEIDADFVRFDNWVEQDKQVRPEIEPQTLPRIRLNCQDCRVFGNRLGQVKFESFPNDDGLRIEDIQINGPNGQVHANGQWYKRNGDHYTFINGDLKSDDFGEFLKDFQFDSGIKDSEAVMDYAFTWKASPFDFSFDYLDGEMQWELTDGYITELSDKGSRIFTLLSLDSLVRKLSLDFRDVFAKGFFYDEMQGSVQITEGKADTRDTKIDGGAGEMEIYGYTDLVARELNYNVSFTPNVTGNLPVLVYFMVNPPTALAALALDQVLTSAKVISNVNYSITGTLEEPILIETGRESTEVALPARRDELPEVDQGFVPPTSEDTLMMDVNDGEQKGS</sequence>
<keyword evidence="5" id="KW-1185">Reference proteome</keyword>